<gene>
    <name evidence="1" type="ORF">AEAE_0554</name>
</gene>
<dbReference type="OrthoDB" id="3237185at2"/>
<evidence type="ECO:0000313" key="2">
    <source>
        <dbReference type="Proteomes" id="UP000228976"/>
    </source>
</evidence>
<keyword evidence="2" id="KW-1185">Reference proteome</keyword>
<sequence length="112" mass="12421">MQGITITVHYPARVTRNALGEAETEYEDEQVANVLILPPTTTDLANFEHGEGVGLSGIVYFPRTWKYRSLKGATIEHQFGVFSVIGDPMPAQTGLKPTRWLAMPVYVSRQEG</sequence>
<organism evidence="1 2">
    <name type="scientific">Aeriscardovia aeriphila</name>
    <dbReference type="NCBI Taxonomy" id="218139"/>
    <lineage>
        <taxon>Bacteria</taxon>
        <taxon>Bacillati</taxon>
        <taxon>Actinomycetota</taxon>
        <taxon>Actinomycetes</taxon>
        <taxon>Bifidobacteriales</taxon>
        <taxon>Bifidobacteriaceae</taxon>
        <taxon>Aeriscardovia</taxon>
    </lineage>
</organism>
<comment type="caution">
    <text evidence="1">The sequence shown here is derived from an EMBL/GenBank/DDBJ whole genome shotgun (WGS) entry which is preliminary data.</text>
</comment>
<protein>
    <submittedName>
        <fullName evidence="1">Phage protein</fullName>
    </submittedName>
</protein>
<dbReference type="AlphaFoldDB" id="A0A261FAY1"/>
<name>A0A261FAY1_9BIFI</name>
<dbReference type="Proteomes" id="UP000228976">
    <property type="component" value="Unassembled WGS sequence"/>
</dbReference>
<evidence type="ECO:0000313" key="1">
    <source>
        <dbReference type="EMBL" id="OZG56066.1"/>
    </source>
</evidence>
<accession>A0A261FAY1</accession>
<reference evidence="1 2" key="1">
    <citation type="journal article" date="2017" name="BMC Genomics">
        <title>Comparative genomic and phylogenomic analyses of the Bifidobacteriaceae family.</title>
        <authorList>
            <person name="Lugli G.A."/>
            <person name="Milani C."/>
            <person name="Turroni F."/>
            <person name="Duranti S."/>
            <person name="Mancabelli L."/>
            <person name="Mangifesta M."/>
            <person name="Ferrario C."/>
            <person name="Modesto M."/>
            <person name="Mattarelli P."/>
            <person name="Jiri K."/>
            <person name="van Sinderen D."/>
            <person name="Ventura M."/>
        </authorList>
    </citation>
    <scope>NUCLEOTIDE SEQUENCE [LARGE SCALE GENOMIC DNA]</scope>
    <source>
        <strain evidence="1 2">LMG 21773</strain>
    </source>
</reference>
<dbReference type="EMBL" id="MWWU01000002">
    <property type="protein sequence ID" value="OZG56066.1"/>
    <property type="molecule type" value="Genomic_DNA"/>
</dbReference>
<proteinExistence type="predicted"/>
<dbReference type="RefSeq" id="WP_094689632.1">
    <property type="nucleotide sequence ID" value="NZ_JACBYZ010000001.1"/>
</dbReference>